<name>A0ABW3IJL4_9FLAO</name>
<dbReference type="InterPro" id="IPR027417">
    <property type="entry name" value="P-loop_NTPase"/>
</dbReference>
<comment type="caution">
    <text evidence="1">The sequence shown here is derived from an EMBL/GenBank/DDBJ whole genome shotgun (WGS) entry which is preliminary data.</text>
</comment>
<dbReference type="Gene3D" id="3.40.50.300">
    <property type="entry name" value="P-loop containing nucleotide triphosphate hydrolases"/>
    <property type="match status" value="1"/>
</dbReference>
<protein>
    <submittedName>
        <fullName evidence="1">Sulfotransferase family 2 domain-containing protein</fullName>
    </submittedName>
</protein>
<accession>A0ABW3IJL4</accession>
<dbReference type="InterPro" id="IPR005331">
    <property type="entry name" value="Sulfotransferase"/>
</dbReference>
<dbReference type="PANTHER" id="PTHR32301:SF6">
    <property type="entry name" value="GOLVESIN-RELATED"/>
    <property type="match status" value="1"/>
</dbReference>
<reference evidence="2" key="1">
    <citation type="journal article" date="2019" name="Int. J. Syst. Evol. Microbiol.">
        <title>The Global Catalogue of Microorganisms (GCM) 10K type strain sequencing project: providing services to taxonomists for standard genome sequencing and annotation.</title>
        <authorList>
            <consortium name="The Broad Institute Genomics Platform"/>
            <consortium name="The Broad Institute Genome Sequencing Center for Infectious Disease"/>
            <person name="Wu L."/>
            <person name="Ma J."/>
        </authorList>
    </citation>
    <scope>NUCLEOTIDE SEQUENCE [LARGE SCALE GENOMIC DNA]</scope>
    <source>
        <strain evidence="2">CCUG 60898</strain>
    </source>
</reference>
<dbReference type="InterPro" id="IPR053259">
    <property type="entry name" value="Golvesin-related_Golgi"/>
</dbReference>
<dbReference type="EMBL" id="JBHTJP010000035">
    <property type="protein sequence ID" value="MFD0977938.1"/>
    <property type="molecule type" value="Genomic_DNA"/>
</dbReference>
<proteinExistence type="predicted"/>
<evidence type="ECO:0000313" key="1">
    <source>
        <dbReference type="EMBL" id="MFD0977938.1"/>
    </source>
</evidence>
<dbReference type="Pfam" id="PF03567">
    <property type="entry name" value="Sulfotransfer_2"/>
    <property type="match status" value="1"/>
</dbReference>
<dbReference type="SUPFAM" id="SSF52540">
    <property type="entry name" value="P-loop containing nucleoside triphosphate hydrolases"/>
    <property type="match status" value="1"/>
</dbReference>
<sequence length="253" mass="30246">MNKHLLFLHLPKNGGTTLNSILDRLYKKQKVFSIREKNPHELNTADFLKLPKLEKERIRLVKGHLKFGFHEHFTGPSEYFTFLRKPEERIISFYQYVLDNPSHRLFEEVSKMSLYEFVTQLKDADTNNGQVRWISGMVEEGEGMLEKALENIQNHFSFVGFTEEFDESLILLQEKYGWSLPYYKVQNRTRKRQSLEALDDKTKMAIADHNHLDQQLYTIFKERFDQQKKMIRNLNLKVLRLRSYNKLYSIYKG</sequence>
<keyword evidence="2" id="KW-1185">Reference proteome</keyword>
<dbReference type="PANTHER" id="PTHR32301">
    <property type="entry name" value="COUNTIN RECEPTOR CNR3-RELATED"/>
    <property type="match status" value="1"/>
</dbReference>
<dbReference type="RefSeq" id="WP_380740634.1">
    <property type="nucleotide sequence ID" value="NZ_JBHTJP010000035.1"/>
</dbReference>
<organism evidence="1 2">
    <name type="scientific">Salinimicrobium gaetbulicola</name>
    <dbReference type="NCBI Taxonomy" id="999702"/>
    <lineage>
        <taxon>Bacteria</taxon>
        <taxon>Pseudomonadati</taxon>
        <taxon>Bacteroidota</taxon>
        <taxon>Flavobacteriia</taxon>
        <taxon>Flavobacteriales</taxon>
        <taxon>Flavobacteriaceae</taxon>
        <taxon>Salinimicrobium</taxon>
    </lineage>
</organism>
<gene>
    <name evidence="1" type="ORF">ACFQ1G_14165</name>
</gene>
<evidence type="ECO:0000313" key="2">
    <source>
        <dbReference type="Proteomes" id="UP001597100"/>
    </source>
</evidence>
<dbReference type="Proteomes" id="UP001597100">
    <property type="component" value="Unassembled WGS sequence"/>
</dbReference>